<name>A0A0R1P4B7_9LACO</name>
<dbReference type="PATRIC" id="fig|1423746.3.peg.1262"/>
<dbReference type="InterPro" id="IPR036812">
    <property type="entry name" value="NAD(P)_OxRdtase_dom_sf"/>
</dbReference>
<dbReference type="Pfam" id="PF00248">
    <property type="entry name" value="Aldo_ket_red"/>
    <property type="match status" value="1"/>
</dbReference>
<keyword evidence="6" id="KW-1185">Reference proteome</keyword>
<sequence>MKMVKINHRNLPAVGIGTWNLGDSSTTRQDEIAAVQAAINAGARVIDTAEMYGNGRSEKLISQAIQPFNREDLFIIDKVLPSNAGKANLEHRLDRSLKMVGTDYFDLYLLHWRGSIPLAETVIELERMQQKGKIKSWGVSNFDTADMKELWKLPDGNHCVANEDLYNLDERGIEYNLIPWMNDHQVPLIAYSPLAEADTISGKLTHNKVLQEIATNHSASVYQIMLAWTIRNDNVLTIPKAGQKEHAVDNVTAGQITFTADELTALSQEFPTPTHKEPLAII</sequence>
<evidence type="ECO:0000256" key="1">
    <source>
        <dbReference type="PIRSR" id="PIRSR000097-1"/>
    </source>
</evidence>
<feature type="domain" description="NADP-dependent oxidoreductase" evidence="4">
    <location>
        <begin position="14"/>
        <end position="266"/>
    </location>
</feature>
<dbReference type="PIRSF" id="PIRSF000097">
    <property type="entry name" value="AKR"/>
    <property type="match status" value="1"/>
</dbReference>
<protein>
    <submittedName>
        <fullName evidence="5">Oxidoreductase</fullName>
    </submittedName>
</protein>
<organism evidence="5 6">
    <name type="scientific">Limosilactobacillus frumenti DSM 13145</name>
    <dbReference type="NCBI Taxonomy" id="1423746"/>
    <lineage>
        <taxon>Bacteria</taxon>
        <taxon>Bacillati</taxon>
        <taxon>Bacillota</taxon>
        <taxon>Bacilli</taxon>
        <taxon>Lactobacillales</taxon>
        <taxon>Lactobacillaceae</taxon>
        <taxon>Limosilactobacillus</taxon>
    </lineage>
</organism>
<dbReference type="PRINTS" id="PR00069">
    <property type="entry name" value="ALDKETRDTASE"/>
</dbReference>
<evidence type="ECO:0000259" key="4">
    <source>
        <dbReference type="Pfam" id="PF00248"/>
    </source>
</evidence>
<comment type="caution">
    <text evidence="5">The sequence shown here is derived from an EMBL/GenBank/DDBJ whole genome shotgun (WGS) entry which is preliminary data.</text>
</comment>
<dbReference type="GO" id="GO:0016491">
    <property type="term" value="F:oxidoreductase activity"/>
    <property type="evidence" value="ECO:0007669"/>
    <property type="project" value="InterPro"/>
</dbReference>
<dbReference type="AlphaFoldDB" id="A0A0R1P4B7"/>
<dbReference type="RefSeq" id="WP_057751993.1">
    <property type="nucleotide sequence ID" value="NZ_AZER01000016.1"/>
</dbReference>
<feature type="binding site" evidence="2">
    <location>
        <position position="111"/>
    </location>
    <ligand>
        <name>substrate</name>
    </ligand>
</feature>
<evidence type="ECO:0000256" key="3">
    <source>
        <dbReference type="PIRSR" id="PIRSR000097-3"/>
    </source>
</evidence>
<feature type="site" description="Lowers pKa of active site Tyr" evidence="3">
    <location>
        <position position="78"/>
    </location>
</feature>
<feature type="active site" description="Proton donor" evidence="1">
    <location>
        <position position="52"/>
    </location>
</feature>
<dbReference type="STRING" id="1423746.FD27_GL001242"/>
<dbReference type="Gene3D" id="3.20.20.100">
    <property type="entry name" value="NADP-dependent oxidoreductase domain"/>
    <property type="match status" value="1"/>
</dbReference>
<accession>A0A0R1P4B7</accession>
<dbReference type="OrthoDB" id="9773828at2"/>
<evidence type="ECO:0000256" key="2">
    <source>
        <dbReference type="PIRSR" id="PIRSR000097-2"/>
    </source>
</evidence>
<dbReference type="InterPro" id="IPR020471">
    <property type="entry name" value="AKR"/>
</dbReference>
<dbReference type="PANTHER" id="PTHR43638">
    <property type="entry name" value="OXIDOREDUCTASE, ALDO/KETO REDUCTASE FAMILY PROTEIN"/>
    <property type="match status" value="1"/>
</dbReference>
<evidence type="ECO:0000313" key="5">
    <source>
        <dbReference type="EMBL" id="KRL27479.1"/>
    </source>
</evidence>
<dbReference type="Proteomes" id="UP000051445">
    <property type="component" value="Unassembled WGS sequence"/>
</dbReference>
<proteinExistence type="predicted"/>
<gene>
    <name evidence="5" type="ORF">FD27_GL001242</name>
</gene>
<dbReference type="EMBL" id="AZER01000016">
    <property type="protein sequence ID" value="KRL27479.1"/>
    <property type="molecule type" value="Genomic_DNA"/>
</dbReference>
<reference evidence="5 6" key="1">
    <citation type="journal article" date="2015" name="Genome Announc.">
        <title>Expanding the biotechnology potential of lactobacilli through comparative genomics of 213 strains and associated genera.</title>
        <authorList>
            <person name="Sun Z."/>
            <person name="Harris H.M."/>
            <person name="McCann A."/>
            <person name="Guo C."/>
            <person name="Argimon S."/>
            <person name="Zhang W."/>
            <person name="Yang X."/>
            <person name="Jeffery I.B."/>
            <person name="Cooney J.C."/>
            <person name="Kagawa T.F."/>
            <person name="Liu W."/>
            <person name="Song Y."/>
            <person name="Salvetti E."/>
            <person name="Wrobel A."/>
            <person name="Rasinkangas P."/>
            <person name="Parkhill J."/>
            <person name="Rea M.C."/>
            <person name="O'Sullivan O."/>
            <person name="Ritari J."/>
            <person name="Douillard F.P."/>
            <person name="Paul Ross R."/>
            <person name="Yang R."/>
            <person name="Briner A.E."/>
            <person name="Felis G.E."/>
            <person name="de Vos W.M."/>
            <person name="Barrangou R."/>
            <person name="Klaenhammer T.R."/>
            <person name="Caufield P.W."/>
            <person name="Cui Y."/>
            <person name="Zhang H."/>
            <person name="O'Toole P.W."/>
        </authorList>
    </citation>
    <scope>NUCLEOTIDE SEQUENCE [LARGE SCALE GENOMIC DNA]</scope>
    <source>
        <strain evidence="5 6">DSM 13145</strain>
    </source>
</reference>
<dbReference type="PANTHER" id="PTHR43638:SF3">
    <property type="entry name" value="ALDEHYDE REDUCTASE"/>
    <property type="match status" value="1"/>
</dbReference>
<evidence type="ECO:0000313" key="6">
    <source>
        <dbReference type="Proteomes" id="UP000051445"/>
    </source>
</evidence>
<dbReference type="CDD" id="cd19138">
    <property type="entry name" value="AKR_YeaE"/>
    <property type="match status" value="1"/>
</dbReference>
<dbReference type="InterPro" id="IPR023210">
    <property type="entry name" value="NADP_OxRdtase_dom"/>
</dbReference>
<dbReference type="SUPFAM" id="SSF51430">
    <property type="entry name" value="NAD(P)-linked oxidoreductase"/>
    <property type="match status" value="1"/>
</dbReference>